<organism evidence="8 9">
    <name type="scientific">Runella defluvii</name>
    <dbReference type="NCBI Taxonomy" id="370973"/>
    <lineage>
        <taxon>Bacteria</taxon>
        <taxon>Pseudomonadati</taxon>
        <taxon>Bacteroidota</taxon>
        <taxon>Cytophagia</taxon>
        <taxon>Cytophagales</taxon>
        <taxon>Spirosomataceae</taxon>
        <taxon>Runella</taxon>
    </lineage>
</organism>
<protein>
    <submittedName>
        <fullName evidence="8">Outer membrane protein OmpA-like peptidoglycan-associated protein</fullName>
    </submittedName>
</protein>
<keyword evidence="4" id="KW-0802">TPR repeat</keyword>
<accession>A0A7W5ZNU9</accession>
<proteinExistence type="predicted"/>
<feature type="repeat" description="TPR" evidence="4">
    <location>
        <begin position="81"/>
        <end position="114"/>
    </location>
</feature>
<dbReference type="RefSeq" id="WP_183975009.1">
    <property type="nucleotide sequence ID" value="NZ_JACIBY010000006.1"/>
</dbReference>
<dbReference type="EMBL" id="JACIBY010000006">
    <property type="protein sequence ID" value="MBB3839052.1"/>
    <property type="molecule type" value="Genomic_DNA"/>
</dbReference>
<dbReference type="Proteomes" id="UP000541352">
    <property type="component" value="Unassembled WGS sequence"/>
</dbReference>
<dbReference type="PROSITE" id="PS50005">
    <property type="entry name" value="TPR"/>
    <property type="match status" value="1"/>
</dbReference>
<dbReference type="Gene3D" id="2.60.40.1120">
    <property type="entry name" value="Carboxypeptidase-like, regulatory domain"/>
    <property type="match status" value="1"/>
</dbReference>
<dbReference type="PRINTS" id="PR01021">
    <property type="entry name" value="OMPADOMAIN"/>
</dbReference>
<feature type="domain" description="OmpA-like" evidence="7">
    <location>
        <begin position="539"/>
        <end position="653"/>
    </location>
</feature>
<dbReference type="InterPro" id="IPR019734">
    <property type="entry name" value="TPR_rpt"/>
</dbReference>
<dbReference type="Gene3D" id="3.30.1330.60">
    <property type="entry name" value="OmpA-like domain"/>
    <property type="match status" value="1"/>
</dbReference>
<keyword evidence="9" id="KW-1185">Reference proteome</keyword>
<dbReference type="PANTHER" id="PTHR30329">
    <property type="entry name" value="STATOR ELEMENT OF FLAGELLAR MOTOR COMPLEX"/>
    <property type="match status" value="1"/>
</dbReference>
<dbReference type="InterPro" id="IPR050330">
    <property type="entry name" value="Bact_OuterMem_StrucFunc"/>
</dbReference>
<evidence type="ECO:0000313" key="8">
    <source>
        <dbReference type="EMBL" id="MBB3839052.1"/>
    </source>
</evidence>
<keyword evidence="3" id="KW-0998">Cell outer membrane</keyword>
<evidence type="ECO:0000256" key="3">
    <source>
        <dbReference type="ARBA" id="ARBA00023237"/>
    </source>
</evidence>
<evidence type="ECO:0000259" key="7">
    <source>
        <dbReference type="PROSITE" id="PS51123"/>
    </source>
</evidence>
<comment type="caution">
    <text evidence="8">The sequence shown here is derived from an EMBL/GenBank/DDBJ whole genome shotgun (WGS) entry which is preliminary data.</text>
</comment>
<dbReference type="InterPro" id="IPR006664">
    <property type="entry name" value="OMP_bac"/>
</dbReference>
<sequence length="653" mass="73843">MRETICFWKFNGLCTRVAACWVLGTLFSCTLFAQAPASYLPTTNKKAAEALERSTKFYNEKNFEKASQFADEALRYDSTLAEAYFRKGQLYEVFTQPDLALQAYRKTVQLKPDAPQFALAYQRLIEHQLREGDYAQSKSDLEHYITFLKPNSIAQKRAQRQLQTCIYGAKAILNPLVIHPEELSDTVNQFILQYFPALTGDGETLLFTGRKPENDEDLFICTYKNGRWSSPVSVSDKINTADNEGTGTLSADGRTLVFTACNRREGYGSCDLYISHKVGEEWEKPKNLGIVVNSPYWESQPALSPDGQLLYFISDRPGGVGGRDIWYTTLQPNGEWEKAKNLDKTINTPFDEASPFLYANGRTLFFASEGHEGLGGYDLFFADSTATGWQNPQNIGYPINTSDNQVALVITADGKYGYYSLDAKRVGNQRVSRLYRFRLPDELTKRFNTANYLRGVVTDVRTKKPIQANIELMNLTTGKRVQLLSSDATTGTYLTTLPNGSEWGLYVSAKGYFYKSLSFDYSQKNNAEGYQLDIALEPLQRESYGVLSNIYFETGKAELQEKSRTELNKLIEQLRSQPTLRIEITGHTDDVGDAKQNQLLSQKRAQSVVDYLVESGVAKERIKAVGMGEAKPIVPNTSDENRQLNRRIEWRIW</sequence>
<name>A0A7W5ZNU9_9BACT</name>
<dbReference type="InterPro" id="IPR036737">
    <property type="entry name" value="OmpA-like_sf"/>
</dbReference>
<dbReference type="PROSITE" id="PS51257">
    <property type="entry name" value="PROKAR_LIPOPROTEIN"/>
    <property type="match status" value="1"/>
</dbReference>
<comment type="subcellular location">
    <subcellularLocation>
        <location evidence="1">Cell outer membrane</location>
    </subcellularLocation>
</comment>
<evidence type="ECO:0000256" key="6">
    <source>
        <dbReference type="SAM" id="SignalP"/>
    </source>
</evidence>
<dbReference type="Gene3D" id="1.25.40.10">
    <property type="entry name" value="Tetratricopeptide repeat domain"/>
    <property type="match status" value="1"/>
</dbReference>
<feature type="chain" id="PRO_5030508033" evidence="6">
    <location>
        <begin position="34"/>
        <end position="653"/>
    </location>
</feature>
<dbReference type="PANTHER" id="PTHR30329:SF21">
    <property type="entry name" value="LIPOPROTEIN YIAD-RELATED"/>
    <property type="match status" value="1"/>
</dbReference>
<keyword evidence="2 5" id="KW-0472">Membrane</keyword>
<dbReference type="PROSITE" id="PS51123">
    <property type="entry name" value="OMPA_2"/>
    <property type="match status" value="1"/>
</dbReference>
<dbReference type="SUPFAM" id="SSF82171">
    <property type="entry name" value="DPP6 N-terminal domain-like"/>
    <property type="match status" value="1"/>
</dbReference>
<dbReference type="Pfam" id="PF07676">
    <property type="entry name" value="PD40"/>
    <property type="match status" value="3"/>
</dbReference>
<evidence type="ECO:0000256" key="2">
    <source>
        <dbReference type="ARBA" id="ARBA00023136"/>
    </source>
</evidence>
<evidence type="ECO:0000313" key="9">
    <source>
        <dbReference type="Proteomes" id="UP000541352"/>
    </source>
</evidence>
<dbReference type="InterPro" id="IPR011042">
    <property type="entry name" value="6-blade_b-propeller_TolB-like"/>
</dbReference>
<dbReference type="SUPFAM" id="SSF48452">
    <property type="entry name" value="TPR-like"/>
    <property type="match status" value="1"/>
</dbReference>
<gene>
    <name evidence="8" type="ORF">FHS57_003058</name>
</gene>
<dbReference type="Gene3D" id="2.120.10.30">
    <property type="entry name" value="TolB, C-terminal domain"/>
    <property type="match status" value="1"/>
</dbReference>
<evidence type="ECO:0000256" key="1">
    <source>
        <dbReference type="ARBA" id="ARBA00004442"/>
    </source>
</evidence>
<dbReference type="SMART" id="SM00028">
    <property type="entry name" value="TPR"/>
    <property type="match status" value="2"/>
</dbReference>
<feature type="signal peptide" evidence="6">
    <location>
        <begin position="1"/>
        <end position="33"/>
    </location>
</feature>
<dbReference type="InterPro" id="IPR011659">
    <property type="entry name" value="WD40"/>
</dbReference>
<evidence type="ECO:0000256" key="4">
    <source>
        <dbReference type="PROSITE-ProRule" id="PRU00339"/>
    </source>
</evidence>
<reference evidence="8 9" key="1">
    <citation type="submission" date="2020-08" db="EMBL/GenBank/DDBJ databases">
        <title>Genomic Encyclopedia of Type Strains, Phase IV (KMG-IV): sequencing the most valuable type-strain genomes for metagenomic binning, comparative biology and taxonomic classification.</title>
        <authorList>
            <person name="Goeker M."/>
        </authorList>
    </citation>
    <scope>NUCLEOTIDE SEQUENCE [LARGE SCALE GENOMIC DNA]</scope>
    <source>
        <strain evidence="8 9">DSM 17976</strain>
    </source>
</reference>
<dbReference type="InterPro" id="IPR011990">
    <property type="entry name" value="TPR-like_helical_dom_sf"/>
</dbReference>
<dbReference type="Pfam" id="PF00691">
    <property type="entry name" value="OmpA"/>
    <property type="match status" value="1"/>
</dbReference>
<dbReference type="CDD" id="cd07185">
    <property type="entry name" value="OmpA_C-like"/>
    <property type="match status" value="1"/>
</dbReference>
<dbReference type="InterPro" id="IPR006665">
    <property type="entry name" value="OmpA-like"/>
</dbReference>
<dbReference type="SUPFAM" id="SSF103088">
    <property type="entry name" value="OmpA-like"/>
    <property type="match status" value="1"/>
</dbReference>
<dbReference type="GO" id="GO:0009279">
    <property type="term" value="C:cell outer membrane"/>
    <property type="evidence" value="ECO:0007669"/>
    <property type="project" value="UniProtKB-SubCell"/>
</dbReference>
<keyword evidence="6" id="KW-0732">Signal</keyword>
<evidence type="ECO:0000256" key="5">
    <source>
        <dbReference type="PROSITE-ProRule" id="PRU00473"/>
    </source>
</evidence>
<dbReference type="AlphaFoldDB" id="A0A7W5ZNU9"/>